<organism evidence="3 4">
    <name type="scientific">Galerina marginata (strain CBS 339.88)</name>
    <dbReference type="NCBI Taxonomy" id="685588"/>
    <lineage>
        <taxon>Eukaryota</taxon>
        <taxon>Fungi</taxon>
        <taxon>Dikarya</taxon>
        <taxon>Basidiomycota</taxon>
        <taxon>Agaricomycotina</taxon>
        <taxon>Agaricomycetes</taxon>
        <taxon>Agaricomycetidae</taxon>
        <taxon>Agaricales</taxon>
        <taxon>Agaricineae</taxon>
        <taxon>Strophariaceae</taxon>
        <taxon>Galerina</taxon>
    </lineage>
</organism>
<feature type="compositionally biased region" description="Basic and acidic residues" evidence="2">
    <location>
        <begin position="106"/>
        <end position="119"/>
    </location>
</feature>
<keyword evidence="1" id="KW-0175">Coiled coil</keyword>
<feature type="region of interest" description="Disordered" evidence="2">
    <location>
        <begin position="106"/>
        <end position="126"/>
    </location>
</feature>
<reference evidence="4" key="1">
    <citation type="journal article" date="2014" name="Proc. Natl. Acad. Sci. U.S.A.">
        <title>Extensive sampling of basidiomycete genomes demonstrates inadequacy of the white-rot/brown-rot paradigm for wood decay fungi.</title>
        <authorList>
            <person name="Riley R."/>
            <person name="Salamov A.A."/>
            <person name="Brown D.W."/>
            <person name="Nagy L.G."/>
            <person name="Floudas D."/>
            <person name="Held B.W."/>
            <person name="Levasseur A."/>
            <person name="Lombard V."/>
            <person name="Morin E."/>
            <person name="Otillar R."/>
            <person name="Lindquist E.A."/>
            <person name="Sun H."/>
            <person name="LaButti K.M."/>
            <person name="Schmutz J."/>
            <person name="Jabbour D."/>
            <person name="Luo H."/>
            <person name="Baker S.E."/>
            <person name="Pisabarro A.G."/>
            <person name="Walton J.D."/>
            <person name="Blanchette R.A."/>
            <person name="Henrissat B."/>
            <person name="Martin F."/>
            <person name="Cullen D."/>
            <person name="Hibbett D.S."/>
            <person name="Grigoriev I.V."/>
        </authorList>
    </citation>
    <scope>NUCLEOTIDE SEQUENCE [LARGE SCALE GENOMIC DNA]</scope>
    <source>
        <strain evidence="4">CBS 339.88</strain>
    </source>
</reference>
<dbReference type="AlphaFoldDB" id="A0A067SPB8"/>
<evidence type="ECO:0000256" key="1">
    <source>
        <dbReference type="SAM" id="Coils"/>
    </source>
</evidence>
<dbReference type="Proteomes" id="UP000027222">
    <property type="component" value="Unassembled WGS sequence"/>
</dbReference>
<sequence length="404" mass="45616">MPSKLKAFFFQLIKKIYNMATLSGPAPKDPETDLLALVQLDTENYIERFVPHLKAILKRSPPDILRVRSASIVKQFSKNSEHEYFTAHLEHPDGTLVYVSLERAGVNDRHPAPPRDTPRDSQSTSKLKRMKAFLLPKPNDGGNPTPRTPVLQVPLDPDSQPHHPLDTIINSEESQGPHLNPPERLRTRLSFSSLFTSARSSSSPSLVSLESCFPNGEANDVIRLHSKPTQQDKDVIIGTLNLDDVHDPVYLQDLVVLAMTVHRHKSRYGLLSSNCFWFTALIIEVLEQCVARKMTMSPNSPRWGWIVTENMKWSFVDITSSCPSAETVAAVSKEFNLYMEKFNAEVNIERKANQVLRQKAEAADKAQEEIDKLRDVAQKLKAELQKLKDGLEVQAAHQNPEYIQ</sequence>
<name>A0A067SPB8_GALM3</name>
<evidence type="ECO:0000313" key="3">
    <source>
        <dbReference type="EMBL" id="KDR69514.1"/>
    </source>
</evidence>
<evidence type="ECO:0000313" key="4">
    <source>
        <dbReference type="Proteomes" id="UP000027222"/>
    </source>
</evidence>
<dbReference type="OrthoDB" id="3021007at2759"/>
<feature type="coiled-coil region" evidence="1">
    <location>
        <begin position="339"/>
        <end position="397"/>
    </location>
</feature>
<evidence type="ECO:0000256" key="2">
    <source>
        <dbReference type="SAM" id="MobiDB-lite"/>
    </source>
</evidence>
<accession>A0A067SPB8</accession>
<proteinExistence type="predicted"/>
<dbReference type="HOGENOM" id="CLU_616852_0_0_1"/>
<protein>
    <submittedName>
        <fullName evidence="3">Uncharacterized protein</fullName>
    </submittedName>
</protein>
<dbReference type="STRING" id="685588.A0A067SPB8"/>
<keyword evidence="4" id="KW-1185">Reference proteome</keyword>
<gene>
    <name evidence="3" type="ORF">GALMADRAFT_145549</name>
</gene>
<dbReference type="EMBL" id="KL142402">
    <property type="protein sequence ID" value="KDR69514.1"/>
    <property type="molecule type" value="Genomic_DNA"/>
</dbReference>